<keyword evidence="1" id="KW-0805">Transcription regulation</keyword>
<reference evidence="5 6" key="1">
    <citation type="submission" date="2018-10" db="EMBL/GenBank/DDBJ databases">
        <title>Anaerotruncus faecis sp. nov., isolated from human feces.</title>
        <authorList>
            <person name="Wang Y.-J."/>
        </authorList>
    </citation>
    <scope>NUCLEOTIDE SEQUENCE [LARGE SCALE GENOMIC DNA]</scope>
    <source>
        <strain evidence="5 6">22A2-44</strain>
    </source>
</reference>
<name>A0A498CMS8_9FIRM</name>
<dbReference type="AlphaFoldDB" id="A0A498CMS8"/>
<dbReference type="InterPro" id="IPR013096">
    <property type="entry name" value="Cupin_2"/>
</dbReference>
<evidence type="ECO:0000313" key="5">
    <source>
        <dbReference type="EMBL" id="RLL08701.1"/>
    </source>
</evidence>
<evidence type="ECO:0000259" key="4">
    <source>
        <dbReference type="PROSITE" id="PS50943"/>
    </source>
</evidence>
<dbReference type="SMART" id="SM00530">
    <property type="entry name" value="HTH_XRE"/>
    <property type="match status" value="1"/>
</dbReference>
<dbReference type="Gene3D" id="1.10.260.40">
    <property type="entry name" value="lambda repressor-like DNA-binding domains"/>
    <property type="match status" value="1"/>
</dbReference>
<gene>
    <name evidence="5" type="ORF">D4A47_11665</name>
</gene>
<comment type="caution">
    <text evidence="5">The sequence shown here is derived from an EMBL/GenBank/DDBJ whole genome shotgun (WGS) entry which is preliminary data.</text>
</comment>
<keyword evidence="6" id="KW-1185">Reference proteome</keyword>
<dbReference type="Proteomes" id="UP000276301">
    <property type="component" value="Unassembled WGS sequence"/>
</dbReference>
<dbReference type="PANTHER" id="PTHR46797">
    <property type="entry name" value="HTH-TYPE TRANSCRIPTIONAL REGULATOR"/>
    <property type="match status" value="1"/>
</dbReference>
<protein>
    <submittedName>
        <fullName evidence="5">XRE family transcriptional regulator</fullName>
    </submittedName>
</protein>
<dbReference type="CDD" id="cd02209">
    <property type="entry name" value="cupin_XRE_C"/>
    <property type="match status" value="1"/>
</dbReference>
<evidence type="ECO:0000256" key="2">
    <source>
        <dbReference type="ARBA" id="ARBA00023125"/>
    </source>
</evidence>
<organism evidence="5 6">
    <name type="scientific">Anaerotruncus massiliensis</name>
    <name type="common">ex Liu et al. 2021</name>
    <dbReference type="NCBI Taxonomy" id="2321404"/>
    <lineage>
        <taxon>Bacteria</taxon>
        <taxon>Bacillati</taxon>
        <taxon>Bacillota</taxon>
        <taxon>Clostridia</taxon>
        <taxon>Eubacteriales</taxon>
        <taxon>Oscillospiraceae</taxon>
        <taxon>Anaerotruncus</taxon>
    </lineage>
</organism>
<keyword evidence="3" id="KW-0804">Transcription</keyword>
<dbReference type="GO" id="GO:0003700">
    <property type="term" value="F:DNA-binding transcription factor activity"/>
    <property type="evidence" value="ECO:0007669"/>
    <property type="project" value="TreeGrafter"/>
</dbReference>
<evidence type="ECO:0000313" key="6">
    <source>
        <dbReference type="Proteomes" id="UP000276301"/>
    </source>
</evidence>
<proteinExistence type="predicted"/>
<dbReference type="EMBL" id="RCHT01000029">
    <property type="protein sequence ID" value="RLL08701.1"/>
    <property type="molecule type" value="Genomic_DNA"/>
</dbReference>
<dbReference type="SUPFAM" id="SSF47413">
    <property type="entry name" value="lambda repressor-like DNA-binding domains"/>
    <property type="match status" value="1"/>
</dbReference>
<dbReference type="Pfam" id="PF01381">
    <property type="entry name" value="HTH_3"/>
    <property type="match status" value="1"/>
</dbReference>
<dbReference type="CDD" id="cd00093">
    <property type="entry name" value="HTH_XRE"/>
    <property type="match status" value="1"/>
</dbReference>
<dbReference type="Pfam" id="PF07883">
    <property type="entry name" value="Cupin_2"/>
    <property type="match status" value="1"/>
</dbReference>
<dbReference type="GO" id="GO:0003677">
    <property type="term" value="F:DNA binding"/>
    <property type="evidence" value="ECO:0007669"/>
    <property type="project" value="UniProtKB-KW"/>
</dbReference>
<dbReference type="PROSITE" id="PS50943">
    <property type="entry name" value="HTH_CROC1"/>
    <property type="match status" value="1"/>
</dbReference>
<sequence length="183" mass="19808">MDVKETVACNLRRLRDDRKLSLDAAAQLTGVSKSMLGQIERGDVNPTISVLWKIANGLKISFSALLERAEGGTSVVRAAEASPLLEDAGNYRNYPVFPFDETHPFELYRIEIEPGGHLEAAPHLPGTEESITVFSGDAAVSVDGTDYPLGPGDSIRFAADRPHGYRNAGTGTVELSMVIFYGR</sequence>
<dbReference type="InterPro" id="IPR010982">
    <property type="entry name" value="Lambda_DNA-bd_dom_sf"/>
</dbReference>
<dbReference type="InterPro" id="IPR014710">
    <property type="entry name" value="RmlC-like_jellyroll"/>
</dbReference>
<dbReference type="InterPro" id="IPR011051">
    <property type="entry name" value="RmlC_Cupin_sf"/>
</dbReference>
<dbReference type="GO" id="GO:0005829">
    <property type="term" value="C:cytosol"/>
    <property type="evidence" value="ECO:0007669"/>
    <property type="project" value="TreeGrafter"/>
</dbReference>
<dbReference type="InterPro" id="IPR050807">
    <property type="entry name" value="TransReg_Diox_bact_type"/>
</dbReference>
<evidence type="ECO:0000256" key="1">
    <source>
        <dbReference type="ARBA" id="ARBA00023015"/>
    </source>
</evidence>
<dbReference type="PANTHER" id="PTHR46797:SF23">
    <property type="entry name" value="HTH-TYPE TRANSCRIPTIONAL REGULATOR SUTR"/>
    <property type="match status" value="1"/>
</dbReference>
<dbReference type="RefSeq" id="WP_121587400.1">
    <property type="nucleotide sequence ID" value="NZ_DBGFRH010000096.1"/>
</dbReference>
<accession>A0A498CMS8</accession>
<dbReference type="SUPFAM" id="SSF51182">
    <property type="entry name" value="RmlC-like cupins"/>
    <property type="match status" value="1"/>
</dbReference>
<evidence type="ECO:0000256" key="3">
    <source>
        <dbReference type="ARBA" id="ARBA00023163"/>
    </source>
</evidence>
<dbReference type="InterPro" id="IPR001387">
    <property type="entry name" value="Cro/C1-type_HTH"/>
</dbReference>
<dbReference type="Gene3D" id="2.60.120.10">
    <property type="entry name" value="Jelly Rolls"/>
    <property type="match status" value="1"/>
</dbReference>
<feature type="domain" description="HTH cro/C1-type" evidence="4">
    <location>
        <begin position="11"/>
        <end position="65"/>
    </location>
</feature>
<keyword evidence="2" id="KW-0238">DNA-binding</keyword>